<feature type="domain" description="NlpE C-terminal OB" evidence="2">
    <location>
        <begin position="50"/>
        <end position="115"/>
    </location>
</feature>
<proteinExistence type="predicted"/>
<dbReference type="InterPro" id="IPR033450">
    <property type="entry name" value="NlpE_C"/>
</dbReference>
<keyword evidence="4" id="KW-1185">Reference proteome</keyword>
<dbReference type="Proteomes" id="UP000236641">
    <property type="component" value="Unassembled WGS sequence"/>
</dbReference>
<dbReference type="InterPro" id="IPR038139">
    <property type="entry name" value="NlpE_C_sf"/>
</dbReference>
<evidence type="ECO:0000313" key="4">
    <source>
        <dbReference type="Proteomes" id="UP000236641"/>
    </source>
</evidence>
<feature type="region of interest" description="Disordered" evidence="1">
    <location>
        <begin position="20"/>
        <end position="45"/>
    </location>
</feature>
<protein>
    <recommendedName>
        <fullName evidence="2">NlpE C-terminal OB domain-containing protein</fullName>
    </recommendedName>
</protein>
<evidence type="ECO:0000256" key="1">
    <source>
        <dbReference type="SAM" id="MobiDB-lite"/>
    </source>
</evidence>
<sequence length="143" mass="16230">MKKVLLLLLSVIVLSSCKNDSKEENTNPATEKIDTDSPERTEKQSDGLTMLKGDFVYYADAAVLQTHREVYAVVIDEKMHELDDKAKKYKKDPTDYVTVVVRGKITPKPENEEGWPYRVEIKEIVDITASDPESNNVVKLESK</sequence>
<dbReference type="OrthoDB" id="1143948at2"/>
<evidence type="ECO:0000259" key="2">
    <source>
        <dbReference type="Pfam" id="PF17185"/>
    </source>
</evidence>
<reference evidence="3 4" key="1">
    <citation type="submission" date="2018-01" db="EMBL/GenBank/DDBJ databases">
        <title>The draft genome of Hanstruepera neustonica JCM19743.</title>
        <authorList>
            <person name="He R.-H."/>
            <person name="Du Z.-J."/>
        </authorList>
    </citation>
    <scope>NUCLEOTIDE SEQUENCE [LARGE SCALE GENOMIC DNA]</scope>
    <source>
        <strain evidence="3 4">JCM19743</strain>
    </source>
</reference>
<dbReference type="Gene3D" id="2.40.50.540">
    <property type="match status" value="1"/>
</dbReference>
<accession>A0A2K1E3X9</accession>
<evidence type="ECO:0000313" key="3">
    <source>
        <dbReference type="EMBL" id="PNQ74989.1"/>
    </source>
</evidence>
<name>A0A2K1E3X9_9FLAO</name>
<dbReference type="AlphaFoldDB" id="A0A2K1E3X9"/>
<dbReference type="PROSITE" id="PS51257">
    <property type="entry name" value="PROKAR_LIPOPROTEIN"/>
    <property type="match status" value="1"/>
</dbReference>
<dbReference type="RefSeq" id="WP_103050840.1">
    <property type="nucleotide sequence ID" value="NZ_POWF01000001.1"/>
</dbReference>
<dbReference type="EMBL" id="POWF01000001">
    <property type="protein sequence ID" value="PNQ74989.1"/>
    <property type="molecule type" value="Genomic_DNA"/>
</dbReference>
<comment type="caution">
    <text evidence="3">The sequence shown here is derived from an EMBL/GenBank/DDBJ whole genome shotgun (WGS) entry which is preliminary data.</text>
</comment>
<gene>
    <name evidence="3" type="ORF">C1T31_02305</name>
</gene>
<organism evidence="3 4">
    <name type="scientific">Hanstruepera neustonica</name>
    <dbReference type="NCBI Taxonomy" id="1445657"/>
    <lineage>
        <taxon>Bacteria</taxon>
        <taxon>Pseudomonadati</taxon>
        <taxon>Bacteroidota</taxon>
        <taxon>Flavobacteriia</taxon>
        <taxon>Flavobacteriales</taxon>
        <taxon>Flavobacteriaceae</taxon>
        <taxon>Hanstruepera</taxon>
    </lineage>
</organism>
<dbReference type="Pfam" id="PF17185">
    <property type="entry name" value="NlpE_C"/>
    <property type="match status" value="1"/>
</dbReference>